<protein>
    <submittedName>
        <fullName evidence="3">DUF2249 domain-containing protein</fullName>
    </submittedName>
</protein>
<feature type="compositionally biased region" description="Basic and acidic residues" evidence="1">
    <location>
        <begin position="14"/>
        <end position="26"/>
    </location>
</feature>
<dbReference type="KEGG" id="hanx:ABSL23_00385"/>
<feature type="region of interest" description="Disordered" evidence="1">
    <location>
        <begin position="1"/>
        <end position="30"/>
    </location>
</feature>
<dbReference type="Pfam" id="PF10006">
    <property type="entry name" value="DUF2249"/>
    <property type="match status" value="1"/>
</dbReference>
<proteinExistence type="predicted"/>
<dbReference type="SUPFAM" id="SSF64307">
    <property type="entry name" value="SirA-like"/>
    <property type="match status" value="1"/>
</dbReference>
<keyword evidence="3" id="KW-0614">Plasmid</keyword>
<dbReference type="InterPro" id="IPR036868">
    <property type="entry name" value="TusA-like_sf"/>
</dbReference>
<feature type="domain" description="DUF2249" evidence="2">
    <location>
        <begin position="21"/>
        <end position="79"/>
    </location>
</feature>
<dbReference type="RefSeq" id="WP_353633218.1">
    <property type="nucleotide sequence ID" value="NZ_CP159203.1"/>
</dbReference>
<evidence type="ECO:0000256" key="1">
    <source>
        <dbReference type="SAM" id="MobiDB-lite"/>
    </source>
</evidence>
<accession>A0AAU8C8G0</accession>
<dbReference type="GeneID" id="91107561"/>
<name>A0AAU8C8G0_9EURY</name>
<dbReference type="InterPro" id="IPR018720">
    <property type="entry name" value="DUF2249"/>
</dbReference>
<geneLocation type="plasmid" evidence="3">
    <name>pNMX12-1_234</name>
</geneLocation>
<gene>
    <name evidence="3" type="ORF">ABSL23_00385</name>
</gene>
<reference evidence="3" key="1">
    <citation type="submission" date="2024-06" db="EMBL/GenBank/DDBJ databases">
        <title>Genome Sequence of an extremely halophilic archaeon isolated from Permian era halite, Salado Formation, Carlsbad, New Mexico: Halobacterium sp. strain NMX12-1.</title>
        <authorList>
            <person name="Sotoa L."/>
            <person name="DasSarma P."/>
            <person name="Anton B.P."/>
            <person name="Vincze T."/>
            <person name="Verma I."/>
            <person name="Eralp B."/>
            <person name="Powers D.W."/>
            <person name="Dozier B.L."/>
            <person name="Roberts R.J."/>
            <person name="DasSarma S."/>
        </authorList>
    </citation>
    <scope>NUCLEOTIDE SEQUENCE</scope>
    <source>
        <strain evidence="3">NMX12-1</strain>
        <plasmid evidence="3">pNMX12-1_234</plasmid>
    </source>
</reference>
<dbReference type="EMBL" id="CP159203">
    <property type="protein sequence ID" value="XCF15103.1"/>
    <property type="molecule type" value="Genomic_DNA"/>
</dbReference>
<evidence type="ECO:0000259" key="2">
    <source>
        <dbReference type="Pfam" id="PF10006"/>
    </source>
</evidence>
<evidence type="ECO:0000313" key="3">
    <source>
        <dbReference type="EMBL" id="XCF15103.1"/>
    </source>
</evidence>
<organism evidence="3">
    <name type="scientific">Halobacterium sp. NMX12-1</name>
    <dbReference type="NCBI Taxonomy" id="3166650"/>
    <lineage>
        <taxon>Archaea</taxon>
        <taxon>Methanobacteriati</taxon>
        <taxon>Methanobacteriota</taxon>
        <taxon>Stenosarchaea group</taxon>
        <taxon>Halobacteria</taxon>
        <taxon>Halobacteriales</taxon>
        <taxon>Halobacteriaceae</taxon>
        <taxon>Halobacterium</taxon>
    </lineage>
</organism>
<dbReference type="AlphaFoldDB" id="A0AAU8C8G0"/>
<sequence>MDSVVAYLSQTDAPTDRPAETIDTRELPPPQPLQQTLEQLADLDDSIVLVQLTEKRPQYLFPELDDRGYEYESLDVADGMATVIWKE</sequence>